<gene>
    <name evidence="2" type="ORF">ODALV1_LOCUS12508</name>
</gene>
<protein>
    <submittedName>
        <fullName evidence="2">Uncharacterized protein</fullName>
    </submittedName>
</protein>
<reference evidence="2 3" key="1">
    <citation type="submission" date="2024-08" db="EMBL/GenBank/DDBJ databases">
        <authorList>
            <person name="Cucini C."/>
            <person name="Frati F."/>
        </authorList>
    </citation>
    <scope>NUCLEOTIDE SEQUENCE [LARGE SCALE GENOMIC DNA]</scope>
</reference>
<proteinExistence type="predicted"/>
<keyword evidence="3" id="KW-1185">Reference proteome</keyword>
<feature type="chain" id="PRO_5045039779" evidence="1">
    <location>
        <begin position="26"/>
        <end position="73"/>
    </location>
</feature>
<evidence type="ECO:0000256" key="1">
    <source>
        <dbReference type="SAM" id="SignalP"/>
    </source>
</evidence>
<dbReference type="Proteomes" id="UP001642540">
    <property type="component" value="Unassembled WGS sequence"/>
</dbReference>
<evidence type="ECO:0000313" key="3">
    <source>
        <dbReference type="Proteomes" id="UP001642540"/>
    </source>
</evidence>
<comment type="caution">
    <text evidence="2">The sequence shown here is derived from an EMBL/GenBank/DDBJ whole genome shotgun (WGS) entry which is preliminary data.</text>
</comment>
<accession>A0ABP1QKX7</accession>
<keyword evidence="1" id="KW-0732">Signal</keyword>
<dbReference type="EMBL" id="CAXLJM020000038">
    <property type="protein sequence ID" value="CAL8106889.1"/>
    <property type="molecule type" value="Genomic_DNA"/>
</dbReference>
<feature type="signal peptide" evidence="1">
    <location>
        <begin position="1"/>
        <end position="25"/>
    </location>
</feature>
<sequence length="73" mass="8669">MISRRGEVLIFLVVLTLCIIGMTYAFDRDDLDMNGLDDSLYDKMDQETMDRFEKRADNLRDRFRDKRGNPSIF</sequence>
<evidence type="ECO:0000313" key="2">
    <source>
        <dbReference type="EMBL" id="CAL8106889.1"/>
    </source>
</evidence>
<name>A0ABP1QKX7_9HEXA</name>
<organism evidence="2 3">
    <name type="scientific">Orchesella dallaii</name>
    <dbReference type="NCBI Taxonomy" id="48710"/>
    <lineage>
        <taxon>Eukaryota</taxon>
        <taxon>Metazoa</taxon>
        <taxon>Ecdysozoa</taxon>
        <taxon>Arthropoda</taxon>
        <taxon>Hexapoda</taxon>
        <taxon>Collembola</taxon>
        <taxon>Entomobryomorpha</taxon>
        <taxon>Entomobryoidea</taxon>
        <taxon>Orchesellidae</taxon>
        <taxon>Orchesellinae</taxon>
        <taxon>Orchesella</taxon>
    </lineage>
</organism>